<dbReference type="RefSeq" id="WP_425491314.1">
    <property type="nucleotide sequence ID" value="NZ_JACHHY010000002.1"/>
</dbReference>
<feature type="domain" description="RNA 3'-terminal phosphate cyclase insert" evidence="8">
    <location>
        <begin position="190"/>
        <end position="276"/>
    </location>
</feature>
<dbReference type="InterPro" id="IPR023797">
    <property type="entry name" value="RNA3'_phos_cyclase_dom"/>
</dbReference>
<name>A0A840MKT6_9PROT</name>
<evidence type="ECO:0000259" key="8">
    <source>
        <dbReference type="Pfam" id="PF05189"/>
    </source>
</evidence>
<dbReference type="Proteomes" id="UP000575898">
    <property type="component" value="Unassembled WGS sequence"/>
</dbReference>
<feature type="active site" description="Tele-AMP-histidine intermediate" evidence="5">
    <location>
        <position position="314"/>
    </location>
</feature>
<dbReference type="PANTHER" id="PTHR11096:SF0">
    <property type="entry name" value="RNA 3'-TERMINAL PHOSPHATE CYCLASE"/>
    <property type="match status" value="1"/>
</dbReference>
<comment type="catalytic activity">
    <reaction evidence="4 5">
        <text>a 3'-end 3'-phospho-ribonucleotide-RNA + ATP = a 3'-end 2',3'-cyclophospho-ribonucleotide-RNA + AMP + diphosphate</text>
        <dbReference type="Rhea" id="RHEA:23976"/>
        <dbReference type="Rhea" id="RHEA-COMP:10463"/>
        <dbReference type="Rhea" id="RHEA-COMP:10464"/>
        <dbReference type="ChEBI" id="CHEBI:30616"/>
        <dbReference type="ChEBI" id="CHEBI:33019"/>
        <dbReference type="ChEBI" id="CHEBI:83062"/>
        <dbReference type="ChEBI" id="CHEBI:83064"/>
        <dbReference type="ChEBI" id="CHEBI:456215"/>
        <dbReference type="EC" id="6.5.1.4"/>
    </reaction>
</comment>
<dbReference type="Pfam" id="PF01137">
    <property type="entry name" value="RTC"/>
    <property type="match status" value="1"/>
</dbReference>
<evidence type="ECO:0000256" key="6">
    <source>
        <dbReference type="NCBIfam" id="TIGR03399"/>
    </source>
</evidence>
<dbReference type="CDD" id="cd00874">
    <property type="entry name" value="RNA_Cyclase_Class_II"/>
    <property type="match status" value="1"/>
</dbReference>
<dbReference type="PROSITE" id="PS01287">
    <property type="entry name" value="RTC"/>
    <property type="match status" value="1"/>
</dbReference>
<dbReference type="NCBIfam" id="NF003247">
    <property type="entry name" value="PRK04204.1-3"/>
    <property type="match status" value="1"/>
</dbReference>
<proteinExistence type="inferred from homology"/>
<feature type="domain" description="RNA 3'-terminal phosphate cyclase" evidence="7">
    <location>
        <begin position="18"/>
        <end position="331"/>
    </location>
</feature>
<feature type="binding site" evidence="5">
    <location>
        <begin position="289"/>
        <end position="293"/>
    </location>
    <ligand>
        <name>ATP</name>
        <dbReference type="ChEBI" id="CHEBI:30616"/>
    </ligand>
</feature>
<dbReference type="Gene3D" id="3.30.360.20">
    <property type="entry name" value="RNA 3'-terminal phosphate cyclase, insert domain"/>
    <property type="match status" value="1"/>
</dbReference>
<evidence type="ECO:0000256" key="1">
    <source>
        <dbReference type="ARBA" id="ARBA00009206"/>
    </source>
</evidence>
<comment type="function">
    <text evidence="5">Catalyzes the conversion of 3'-phosphate to a 2',3'-cyclic phosphodiester at the end of RNA. The mechanism of action of the enzyme occurs in 3 steps: (A) adenylation of the enzyme by ATP; (B) transfer of adenylate to an RNA-N3'P to produce RNA-N3'PP5'A; (C) and attack of the adjacent 2'-hydroxyl on the 3'-phosphorus in the diester linkage to produce the cyclic end product. The biological role of this enzyme is unknown but it is likely to function in some aspects of cellular RNA processing.</text>
</comment>
<evidence type="ECO:0000313" key="9">
    <source>
        <dbReference type="EMBL" id="MBB5017176.1"/>
    </source>
</evidence>
<dbReference type="PANTHER" id="PTHR11096">
    <property type="entry name" value="RNA 3' TERMINAL PHOSPHATE CYCLASE"/>
    <property type="match status" value="1"/>
</dbReference>
<feature type="binding site" evidence="5">
    <location>
        <position position="109"/>
    </location>
    <ligand>
        <name>ATP</name>
        <dbReference type="ChEBI" id="CHEBI:30616"/>
    </ligand>
</feature>
<dbReference type="Pfam" id="PF05189">
    <property type="entry name" value="RTC_insert"/>
    <property type="match status" value="1"/>
</dbReference>
<evidence type="ECO:0000313" key="10">
    <source>
        <dbReference type="Proteomes" id="UP000575898"/>
    </source>
</evidence>
<dbReference type="InterPro" id="IPR013792">
    <property type="entry name" value="RNA3'P_cycl/enolpyr_Trfase_a/b"/>
</dbReference>
<accession>A0A840MKT6</accession>
<keyword evidence="5" id="KW-0067">ATP-binding</keyword>
<dbReference type="SUPFAM" id="SSF52913">
    <property type="entry name" value="RNA 3'-terminal phosphate cyclase, RPTC, insert domain"/>
    <property type="match status" value="1"/>
</dbReference>
<comment type="similarity">
    <text evidence="1 5">Belongs to the RNA 3'-terminal cyclase family. Type 1 subfamily.</text>
</comment>
<dbReference type="InterPro" id="IPR037136">
    <property type="entry name" value="RNA3'_phos_cyclase_dom_sf"/>
</dbReference>
<dbReference type="NCBIfam" id="TIGR03399">
    <property type="entry name" value="RNA_3prim_cycl"/>
    <property type="match status" value="1"/>
</dbReference>
<dbReference type="HAMAP" id="MF_00200">
    <property type="entry name" value="RTC"/>
    <property type="match status" value="1"/>
</dbReference>
<protein>
    <recommendedName>
        <fullName evidence="5 6">RNA 3'-terminal phosphate cyclase</fullName>
        <shortName evidence="5">RNA cyclase</shortName>
        <shortName evidence="5">RNA-3'-phosphate cyclase</shortName>
        <ecNumber evidence="5 6">6.5.1.4</ecNumber>
    </recommendedName>
</protein>
<keyword evidence="5" id="KW-0963">Cytoplasm</keyword>
<dbReference type="SUPFAM" id="SSF55205">
    <property type="entry name" value="EPT/RTPC-like"/>
    <property type="match status" value="2"/>
</dbReference>
<evidence type="ECO:0000256" key="3">
    <source>
        <dbReference type="ARBA" id="ARBA00022741"/>
    </source>
</evidence>
<dbReference type="GO" id="GO:0006396">
    <property type="term" value="P:RNA processing"/>
    <property type="evidence" value="ECO:0007669"/>
    <property type="project" value="UniProtKB-UniRule"/>
</dbReference>
<dbReference type="Gene3D" id="3.65.10.20">
    <property type="entry name" value="RNA 3'-terminal phosphate cyclase domain"/>
    <property type="match status" value="1"/>
</dbReference>
<dbReference type="PIRSF" id="PIRSF005378">
    <property type="entry name" value="RNA3'_term_phos_cycl_euk"/>
    <property type="match status" value="1"/>
</dbReference>
<keyword evidence="3 5" id="KW-0547">Nucleotide-binding</keyword>
<reference evidence="9 10" key="1">
    <citation type="submission" date="2020-08" db="EMBL/GenBank/DDBJ databases">
        <title>Genomic Encyclopedia of Type Strains, Phase IV (KMG-IV): sequencing the most valuable type-strain genomes for metagenomic binning, comparative biology and taxonomic classification.</title>
        <authorList>
            <person name="Goeker M."/>
        </authorList>
    </citation>
    <scope>NUCLEOTIDE SEQUENCE [LARGE SCALE GENOMIC DNA]</scope>
    <source>
        <strain evidence="9 10">DSM 27165</strain>
    </source>
</reference>
<dbReference type="InterPro" id="IPR013791">
    <property type="entry name" value="RNA3'-term_phos_cycl_insert"/>
</dbReference>
<dbReference type="AlphaFoldDB" id="A0A840MKT6"/>
<evidence type="ECO:0000259" key="7">
    <source>
        <dbReference type="Pfam" id="PF01137"/>
    </source>
</evidence>
<dbReference type="InterPro" id="IPR000228">
    <property type="entry name" value="RNA3'_term_phos_cyc"/>
</dbReference>
<keyword evidence="2 5" id="KW-0436">Ligase</keyword>
<evidence type="ECO:0000256" key="4">
    <source>
        <dbReference type="ARBA" id="ARBA00024481"/>
    </source>
</evidence>
<dbReference type="GO" id="GO:0005737">
    <property type="term" value="C:cytoplasm"/>
    <property type="evidence" value="ECO:0007669"/>
    <property type="project" value="UniProtKB-SubCell"/>
</dbReference>
<comment type="subcellular location">
    <subcellularLocation>
        <location evidence="5">Cytoplasm</location>
    </subcellularLocation>
</comment>
<keyword evidence="10" id="KW-1185">Reference proteome</keyword>
<comment type="caution">
    <text evidence="9">The sequence shown here is derived from an EMBL/GenBank/DDBJ whole genome shotgun (WGS) entry which is preliminary data.</text>
</comment>
<sequence>MDMTNKPENWIELDGSQGEGGGQVLRTALTLSMITGIPFRIDKIRARRSKPGLLRQHLTAVNAATQICDAEISGAEMGSHTLQFRPGRIQAGTYHFAIGTAGSCTLVLQTVLPALWFADGDSQLTVSGGTHNPMAPPADFLIDAWLPLMQSMGVSTQLELKKHGFFPAGGGEIKAHVHPCHALQPLHLPDRGSRRAIHATAIIAGVPYRVATRELEQVKAQITCVDTCTRDIGAAQGPGNALLLHVQHDHLTEVFMALGEKGVTAERVADQVAKEAKLYLDSHASVGEYLADQLVMPMALAGGGTLTTHVRSDHLVTNLAVIEKFLPVQCDMTQQSDGNWLVSIR</sequence>
<gene>
    <name evidence="5" type="primary">rtcA</name>
    <name evidence="9" type="ORF">HNQ59_000438</name>
</gene>
<evidence type="ECO:0000256" key="2">
    <source>
        <dbReference type="ARBA" id="ARBA00022598"/>
    </source>
</evidence>
<dbReference type="InterPro" id="IPR020719">
    <property type="entry name" value="RNA3'_term_phos_cycl-like_CS"/>
</dbReference>
<organism evidence="9 10">
    <name type="scientific">Chitinivorax tropicus</name>
    <dbReference type="NCBI Taxonomy" id="714531"/>
    <lineage>
        <taxon>Bacteria</taxon>
        <taxon>Pseudomonadati</taxon>
        <taxon>Pseudomonadota</taxon>
        <taxon>Betaproteobacteria</taxon>
        <taxon>Chitinivorax</taxon>
    </lineage>
</organism>
<dbReference type="EMBL" id="JACHHY010000002">
    <property type="protein sequence ID" value="MBB5017176.1"/>
    <property type="molecule type" value="Genomic_DNA"/>
</dbReference>
<evidence type="ECO:0000256" key="5">
    <source>
        <dbReference type="HAMAP-Rule" id="MF_00200"/>
    </source>
</evidence>
<dbReference type="InterPro" id="IPR017770">
    <property type="entry name" value="RNA3'_term_phos_cyc_type_1"/>
</dbReference>
<dbReference type="InterPro" id="IPR036553">
    <property type="entry name" value="RPTC_insert"/>
</dbReference>
<dbReference type="NCBIfam" id="NF003246">
    <property type="entry name" value="PRK04204.1-2"/>
    <property type="match status" value="1"/>
</dbReference>
<dbReference type="EC" id="6.5.1.4" evidence="5 6"/>
<dbReference type="GO" id="GO:0003963">
    <property type="term" value="F:RNA-3'-phosphate cyclase activity"/>
    <property type="evidence" value="ECO:0007669"/>
    <property type="project" value="UniProtKB-UniRule"/>
</dbReference>
<dbReference type="GO" id="GO:0005524">
    <property type="term" value="F:ATP binding"/>
    <property type="evidence" value="ECO:0007669"/>
    <property type="project" value="UniProtKB-KW"/>
</dbReference>